<feature type="transmembrane region" description="Helical" evidence="6">
    <location>
        <begin position="7"/>
        <end position="25"/>
    </location>
</feature>
<evidence type="ECO:0000313" key="8">
    <source>
        <dbReference type="Proteomes" id="UP000322294"/>
    </source>
</evidence>
<gene>
    <name evidence="7" type="ORF">LZ11_01485</name>
</gene>
<comment type="subcellular location">
    <subcellularLocation>
        <location evidence="1">Membrane</location>
        <topology evidence="1">Multi-pass membrane protein</topology>
    </subcellularLocation>
</comment>
<name>A0A5S5AQ46_9FIRM</name>
<dbReference type="OrthoDB" id="8149352at2"/>
<evidence type="ECO:0000256" key="2">
    <source>
        <dbReference type="ARBA" id="ARBA00009012"/>
    </source>
</evidence>
<feature type="transmembrane region" description="Helical" evidence="6">
    <location>
        <begin position="320"/>
        <end position="339"/>
    </location>
</feature>
<feature type="transmembrane region" description="Helical" evidence="6">
    <location>
        <begin position="389"/>
        <end position="417"/>
    </location>
</feature>
<feature type="transmembrane region" description="Helical" evidence="6">
    <location>
        <begin position="121"/>
        <end position="141"/>
    </location>
</feature>
<feature type="transmembrane region" description="Helical" evidence="6">
    <location>
        <begin position="211"/>
        <end position="228"/>
    </location>
</feature>
<feature type="transmembrane region" description="Helical" evidence="6">
    <location>
        <begin position="58"/>
        <end position="75"/>
    </location>
</feature>
<dbReference type="PANTHER" id="PTHR13353:SF5">
    <property type="entry name" value="TRANSMEMBRANE PROTEIN 19"/>
    <property type="match status" value="1"/>
</dbReference>
<dbReference type="AlphaFoldDB" id="A0A5S5AQ46"/>
<dbReference type="PANTHER" id="PTHR13353">
    <property type="entry name" value="TRANSMEMBRANE PROTEIN 19"/>
    <property type="match status" value="1"/>
</dbReference>
<organism evidence="7 8">
    <name type="scientific">Thermosediminibacter litoriperuensis</name>
    <dbReference type="NCBI Taxonomy" id="291989"/>
    <lineage>
        <taxon>Bacteria</taxon>
        <taxon>Bacillati</taxon>
        <taxon>Bacillota</taxon>
        <taxon>Clostridia</taxon>
        <taxon>Thermosediminibacterales</taxon>
        <taxon>Thermosediminibacteraceae</taxon>
        <taxon>Thermosediminibacter</taxon>
    </lineage>
</organism>
<dbReference type="GO" id="GO:0016020">
    <property type="term" value="C:membrane"/>
    <property type="evidence" value="ECO:0007669"/>
    <property type="project" value="UniProtKB-SubCell"/>
</dbReference>
<keyword evidence="5 6" id="KW-0472">Membrane</keyword>
<evidence type="ECO:0000313" key="7">
    <source>
        <dbReference type="EMBL" id="TYP53763.1"/>
    </source>
</evidence>
<comment type="caution">
    <text evidence="7">The sequence shown here is derived from an EMBL/GenBank/DDBJ whole genome shotgun (WGS) entry which is preliminary data.</text>
</comment>
<reference evidence="7 8" key="1">
    <citation type="submission" date="2019-07" db="EMBL/GenBank/DDBJ databases">
        <title>Genomic Encyclopedia of Type Strains, Phase I: the one thousand microbial genomes (KMG-I) project.</title>
        <authorList>
            <person name="Kyrpides N."/>
        </authorList>
    </citation>
    <scope>NUCLEOTIDE SEQUENCE [LARGE SCALE GENOMIC DNA]</scope>
    <source>
        <strain evidence="7 8">DSM 16647</strain>
    </source>
</reference>
<comment type="similarity">
    <text evidence="2">Belongs to the TMEM19 family.</text>
</comment>
<feature type="transmembrane region" description="Helical" evidence="6">
    <location>
        <begin position="162"/>
        <end position="182"/>
    </location>
</feature>
<keyword evidence="4 6" id="KW-1133">Transmembrane helix</keyword>
<evidence type="ECO:0000256" key="1">
    <source>
        <dbReference type="ARBA" id="ARBA00004141"/>
    </source>
</evidence>
<feature type="transmembrane region" description="Helical" evidence="6">
    <location>
        <begin position="475"/>
        <end position="502"/>
    </location>
</feature>
<feature type="transmembrane region" description="Helical" evidence="6">
    <location>
        <begin position="235"/>
        <end position="255"/>
    </location>
</feature>
<evidence type="ECO:0000256" key="5">
    <source>
        <dbReference type="ARBA" id="ARBA00023136"/>
    </source>
</evidence>
<accession>A0A5S5AQ46</accession>
<keyword evidence="3 6" id="KW-0812">Transmembrane</keyword>
<feature type="transmembrane region" description="Helical" evidence="6">
    <location>
        <begin position="275"/>
        <end position="300"/>
    </location>
</feature>
<feature type="transmembrane region" description="Helical" evidence="6">
    <location>
        <begin position="429"/>
        <end position="454"/>
    </location>
</feature>
<dbReference type="RefSeq" id="WP_148867238.1">
    <property type="nucleotide sequence ID" value="NZ_VNHO01000014.1"/>
</dbReference>
<dbReference type="EMBL" id="VNHO01000014">
    <property type="protein sequence ID" value="TYP53763.1"/>
    <property type="molecule type" value="Genomic_DNA"/>
</dbReference>
<dbReference type="Proteomes" id="UP000322294">
    <property type="component" value="Unassembled WGS sequence"/>
</dbReference>
<evidence type="ECO:0000256" key="3">
    <source>
        <dbReference type="ARBA" id="ARBA00022692"/>
    </source>
</evidence>
<evidence type="ECO:0000256" key="4">
    <source>
        <dbReference type="ARBA" id="ARBA00022989"/>
    </source>
</evidence>
<proteinExistence type="inferred from homology"/>
<feature type="transmembrane region" description="Helical" evidence="6">
    <location>
        <begin position="345"/>
        <end position="368"/>
    </location>
</feature>
<protein>
    <submittedName>
        <fullName evidence="7">Uncharacterized protein (TIGR00297 family)</fullName>
    </submittedName>
</protein>
<keyword evidence="8" id="KW-1185">Reference proteome</keyword>
<feature type="transmembrane region" description="Helical" evidence="6">
    <location>
        <begin position="96"/>
        <end position="115"/>
    </location>
</feature>
<evidence type="ECO:0000256" key="6">
    <source>
        <dbReference type="SAM" id="Phobius"/>
    </source>
</evidence>
<dbReference type="InterPro" id="IPR002794">
    <property type="entry name" value="DUF92_TMEM19"/>
</dbReference>
<sequence>MKEDFMGVVISILFVFGVIMISEVLRKAGGFGSEFTRKFVHIGVSHWWPLAMFLIDDLKYALIPPTLFVAVNYYSHKKNVFKGMERHGGDSDLGTVYFPISLIALILLTWDGGLWGRGFEYLGLAGVLTMGYGDGMAAIVGGKFGKLRYRVFKNEKSLEGSVVMFAFSFVSIAAALGLFAGFSPHVVRTSFVTALLATISEALAPSGTDNLTVPVVTALASHYFLHILKNSNLFIFIYMAGIGFVLSFFIAYAAYIKNSLTLDGSVGATFLGTIMYATSGIFGSFLMVLFFISSSLLSHFKKSAKSSAARQFDKTGRRDVLQVLANGGAGLIYSVLYYITKNPSYLVLLAISFAAANADTWATELGILSKARPISLRTFKRVEKGTSGAVSLSGTFAALMGAMLIGISAAAGFKLIYFGNLPFTHIQSFTMVTLGGFLGSVIDSILGATLQGVYYSEELEGETEKRFSNGRPNRLVRGLGFVNNDLVNFLSIGISSALFAGIV</sequence>
<dbReference type="Pfam" id="PF01940">
    <property type="entry name" value="DUF92"/>
    <property type="match status" value="1"/>
</dbReference>